<name>A0A516GY76_9PROT</name>
<dbReference type="InterPro" id="IPR009922">
    <property type="entry name" value="DUF1457"/>
</dbReference>
<evidence type="ECO:0000313" key="2">
    <source>
        <dbReference type="Proteomes" id="UP000317496"/>
    </source>
</evidence>
<dbReference type="Pfam" id="PF07310">
    <property type="entry name" value="PAS_5"/>
    <property type="match status" value="1"/>
</dbReference>
<accession>A0A516GY76</accession>
<proteinExistence type="predicted"/>
<sequence length="248" mass="27346">MPGRLMAYGRSRCWWSWRADRGVCLRTISLPAACLPCARLPGSDRGASLLSGAARGRRSLHDCDSSLCLRICQRRHLHSSMSDDFTLPDDAHAVIRQGLVYWRAAAPGPGLLPGRQHIDPLGMPALLPYAWLLEVHPPAGDVSIPRFRFRLVGSHVDLGFGEPMTGAWLHDMEDGFDSVSGRSRSFVDAATNALISHRRGPPRFRMNADTAELERLMMPLAADGRSVDMLLGFTVFYDGIGSVLRSRL</sequence>
<gene>
    <name evidence="1" type="ORF">FNB15_04075</name>
</gene>
<evidence type="ECO:0000313" key="1">
    <source>
        <dbReference type="EMBL" id="QDO96498.1"/>
    </source>
</evidence>
<protein>
    <submittedName>
        <fullName evidence="1">PAS domain-containing protein</fullName>
    </submittedName>
</protein>
<dbReference type="KEGG" id="fer:FNB15_04075"/>
<dbReference type="AlphaFoldDB" id="A0A516GY76"/>
<keyword evidence="2" id="KW-1185">Reference proteome</keyword>
<reference evidence="1 2" key="1">
    <citation type="submission" date="2019-07" db="EMBL/GenBank/DDBJ databases">
        <title>Genome sequencing for Ferrovibrio sp. K5.</title>
        <authorList>
            <person name="Park S.-J."/>
        </authorList>
    </citation>
    <scope>NUCLEOTIDE SEQUENCE [LARGE SCALE GENOMIC DNA]</scope>
    <source>
        <strain evidence="1 2">K5</strain>
    </source>
</reference>
<organism evidence="1 2">
    <name type="scientific">Ferrovibrio terrae</name>
    <dbReference type="NCBI Taxonomy" id="2594003"/>
    <lineage>
        <taxon>Bacteria</taxon>
        <taxon>Pseudomonadati</taxon>
        <taxon>Pseudomonadota</taxon>
        <taxon>Alphaproteobacteria</taxon>
        <taxon>Rhodospirillales</taxon>
        <taxon>Rhodospirillaceae</taxon>
        <taxon>Ferrovibrio</taxon>
    </lineage>
</organism>
<dbReference type="Proteomes" id="UP000317496">
    <property type="component" value="Chromosome"/>
</dbReference>
<dbReference type="OrthoDB" id="7358728at2"/>
<dbReference type="EMBL" id="CP041636">
    <property type="protein sequence ID" value="QDO96498.1"/>
    <property type="molecule type" value="Genomic_DNA"/>
</dbReference>